<comment type="similarity">
    <text evidence="5">Belongs to the 4-toluene sulfonate uptake permease (TSUP) (TC 2.A.102) family.</text>
</comment>
<feature type="transmembrane region" description="Helical" evidence="5">
    <location>
        <begin position="279"/>
        <end position="297"/>
    </location>
</feature>
<gene>
    <name evidence="6" type="ORF">GGQ59_000292</name>
</gene>
<feature type="transmembrane region" description="Helical" evidence="5">
    <location>
        <begin position="219"/>
        <end position="245"/>
    </location>
</feature>
<keyword evidence="5" id="KW-1003">Cell membrane</keyword>
<feature type="transmembrane region" description="Helical" evidence="5">
    <location>
        <begin position="180"/>
        <end position="207"/>
    </location>
</feature>
<name>A0A840I0R3_9PROT</name>
<comment type="caution">
    <text evidence="6">The sequence shown here is derived from an EMBL/GenBank/DDBJ whole genome shotgun (WGS) entry which is preliminary data.</text>
</comment>
<evidence type="ECO:0000256" key="3">
    <source>
        <dbReference type="ARBA" id="ARBA00022989"/>
    </source>
</evidence>
<feature type="transmembrane region" description="Helical" evidence="5">
    <location>
        <begin position="65"/>
        <end position="89"/>
    </location>
</feature>
<keyword evidence="7" id="KW-1185">Reference proteome</keyword>
<dbReference type="EMBL" id="JACHOB010000001">
    <property type="protein sequence ID" value="MBB4657792.1"/>
    <property type="molecule type" value="Genomic_DNA"/>
</dbReference>
<feature type="transmembrane region" description="Helical" evidence="5">
    <location>
        <begin position="109"/>
        <end position="128"/>
    </location>
</feature>
<evidence type="ECO:0000313" key="6">
    <source>
        <dbReference type="EMBL" id="MBB4657792.1"/>
    </source>
</evidence>
<proteinExistence type="inferred from homology"/>
<evidence type="ECO:0000256" key="4">
    <source>
        <dbReference type="ARBA" id="ARBA00023136"/>
    </source>
</evidence>
<feature type="transmembrane region" description="Helical" evidence="5">
    <location>
        <begin position="251"/>
        <end position="272"/>
    </location>
</feature>
<dbReference type="InterPro" id="IPR002781">
    <property type="entry name" value="TM_pro_TauE-like"/>
</dbReference>
<organism evidence="6 7">
    <name type="scientific">Parvularcula dongshanensis</name>
    <dbReference type="NCBI Taxonomy" id="1173995"/>
    <lineage>
        <taxon>Bacteria</taxon>
        <taxon>Pseudomonadati</taxon>
        <taxon>Pseudomonadota</taxon>
        <taxon>Alphaproteobacteria</taxon>
        <taxon>Parvularculales</taxon>
        <taxon>Parvularculaceae</taxon>
        <taxon>Parvularcula</taxon>
    </lineage>
</organism>
<evidence type="ECO:0000256" key="5">
    <source>
        <dbReference type="RuleBase" id="RU363041"/>
    </source>
</evidence>
<reference evidence="6 7" key="1">
    <citation type="submission" date="2020-08" db="EMBL/GenBank/DDBJ databases">
        <title>Genomic Encyclopedia of Type Strains, Phase IV (KMG-IV): sequencing the most valuable type-strain genomes for metagenomic binning, comparative biology and taxonomic classification.</title>
        <authorList>
            <person name="Goeker M."/>
        </authorList>
    </citation>
    <scope>NUCLEOTIDE SEQUENCE [LARGE SCALE GENOMIC DNA]</scope>
    <source>
        <strain evidence="6 7">DSM 102850</strain>
    </source>
</reference>
<dbReference type="Pfam" id="PF01925">
    <property type="entry name" value="TauE"/>
    <property type="match status" value="1"/>
</dbReference>
<dbReference type="GO" id="GO:0005886">
    <property type="term" value="C:plasma membrane"/>
    <property type="evidence" value="ECO:0007669"/>
    <property type="project" value="UniProtKB-SubCell"/>
</dbReference>
<comment type="subcellular location">
    <subcellularLocation>
        <location evidence="5">Cell membrane</location>
        <topology evidence="5">Multi-pass membrane protein</topology>
    </subcellularLocation>
    <subcellularLocation>
        <location evidence="1">Membrane</location>
        <topology evidence="1">Multi-pass membrane protein</topology>
    </subcellularLocation>
</comment>
<feature type="transmembrane region" description="Helical" evidence="5">
    <location>
        <begin position="303"/>
        <end position="326"/>
    </location>
</feature>
<dbReference type="RefSeq" id="WP_183815168.1">
    <property type="nucleotide sequence ID" value="NZ_JACHOB010000001.1"/>
</dbReference>
<protein>
    <recommendedName>
        <fullName evidence="5">Probable membrane transporter protein</fullName>
    </recommendedName>
</protein>
<sequence length="336" mass="34932">MPGRIFSRSRAFPLWLVVFYTGWLALMAAGRLWGEALAHWPIAVAMAVGSYFAGSTPMGGGTVGFPVLTLIFGLPASLGRGFALAVQSVGMTSASIYILSSRKTVDWALLRPALVGATLGVPFGAAFLAPHAPDLGVKLLFAVVWASFGIIHLTRFHAIVEPEGGRPPHGPLDRPIGLGVGFVGGIVASLTGVGIDMMIYAALVLFFRTDLKVAIPTSVILMAYASLLGTASNVALGAAFGAPYGVPYEVFLYWIAAAPVVAVGAPFGALVVDRIGRKPTLILVSVLCVAQFAWIVLQEKVTGPPLLAAFVGLGFLCGVFAGVIALGRRMGARQGA</sequence>
<dbReference type="AlphaFoldDB" id="A0A840I0R3"/>
<dbReference type="PANTHER" id="PTHR31154">
    <property type="entry name" value="MEMBRANE TRANSPORTER PROTEIN"/>
    <property type="match status" value="1"/>
</dbReference>
<dbReference type="Proteomes" id="UP000563524">
    <property type="component" value="Unassembled WGS sequence"/>
</dbReference>
<keyword evidence="2 5" id="KW-0812">Transmembrane</keyword>
<evidence type="ECO:0000256" key="1">
    <source>
        <dbReference type="ARBA" id="ARBA00004141"/>
    </source>
</evidence>
<keyword evidence="3 5" id="KW-1133">Transmembrane helix</keyword>
<evidence type="ECO:0000256" key="2">
    <source>
        <dbReference type="ARBA" id="ARBA00022692"/>
    </source>
</evidence>
<evidence type="ECO:0000313" key="7">
    <source>
        <dbReference type="Proteomes" id="UP000563524"/>
    </source>
</evidence>
<accession>A0A840I0R3</accession>
<feature type="transmembrane region" description="Helical" evidence="5">
    <location>
        <begin position="12"/>
        <end position="30"/>
    </location>
</feature>
<keyword evidence="4 5" id="KW-0472">Membrane</keyword>
<dbReference type="PANTHER" id="PTHR31154:SF4">
    <property type="entry name" value="MEMBRANE TRANSPORTER PROTEIN"/>
    <property type="match status" value="1"/>
</dbReference>